<dbReference type="AlphaFoldDB" id="A0A8H4XFD1"/>
<organism evidence="1 2">
    <name type="scientific">Fusarium sarcochroum</name>
    <dbReference type="NCBI Taxonomy" id="1208366"/>
    <lineage>
        <taxon>Eukaryota</taxon>
        <taxon>Fungi</taxon>
        <taxon>Dikarya</taxon>
        <taxon>Ascomycota</taxon>
        <taxon>Pezizomycotina</taxon>
        <taxon>Sordariomycetes</taxon>
        <taxon>Hypocreomycetidae</taxon>
        <taxon>Hypocreales</taxon>
        <taxon>Nectriaceae</taxon>
        <taxon>Fusarium</taxon>
        <taxon>Fusarium lateritium species complex</taxon>
    </lineage>
</organism>
<proteinExistence type="predicted"/>
<dbReference type="Proteomes" id="UP000622797">
    <property type="component" value="Unassembled WGS sequence"/>
</dbReference>
<gene>
    <name evidence="1" type="ORF">FSARC_566</name>
</gene>
<reference evidence="1" key="1">
    <citation type="journal article" date="2020" name="BMC Genomics">
        <title>Correction to: Identification and distribution of gene clusters required for synthesis of sphingolipid metabolism inhibitors in diverse species of the filamentous fungus Fusarium.</title>
        <authorList>
            <person name="Kim H.S."/>
            <person name="Lohmar J.M."/>
            <person name="Busman M."/>
            <person name="Brown D.W."/>
            <person name="Naumann T.A."/>
            <person name="Divon H.H."/>
            <person name="Lysoe E."/>
            <person name="Uhlig S."/>
            <person name="Proctor R.H."/>
        </authorList>
    </citation>
    <scope>NUCLEOTIDE SEQUENCE</scope>
    <source>
        <strain evidence="1">NRRL 20472</strain>
    </source>
</reference>
<evidence type="ECO:0000313" key="1">
    <source>
        <dbReference type="EMBL" id="KAF4973068.1"/>
    </source>
</evidence>
<name>A0A8H4XFD1_9HYPO</name>
<protein>
    <submittedName>
        <fullName evidence="1">Uncharacterized protein</fullName>
    </submittedName>
</protein>
<dbReference type="OrthoDB" id="5103968at2759"/>
<comment type="caution">
    <text evidence="1">The sequence shown here is derived from an EMBL/GenBank/DDBJ whole genome shotgun (WGS) entry which is preliminary data.</text>
</comment>
<evidence type="ECO:0000313" key="2">
    <source>
        <dbReference type="Proteomes" id="UP000622797"/>
    </source>
</evidence>
<sequence length="144" mass="15836">MVFLSENAAQSFGTLVTNIRDKTGTEISLGTMAKLAGIDHSLVLTMDMALYLPDLTSTVAISYLNAISAFPPSTNDNDAEAFIPPLIVVDKLTHLDRPWKPVVSLDINGVKRRVPQTIDAEAERKLEWKDIAVIGHPREPEQPE</sequence>
<reference evidence="1" key="2">
    <citation type="submission" date="2020-05" db="EMBL/GenBank/DDBJ databases">
        <authorList>
            <person name="Kim H.-S."/>
            <person name="Proctor R.H."/>
            <person name="Brown D.W."/>
        </authorList>
    </citation>
    <scope>NUCLEOTIDE SEQUENCE</scope>
    <source>
        <strain evidence="1">NRRL 20472</strain>
    </source>
</reference>
<dbReference type="EMBL" id="JABEXW010000030">
    <property type="protein sequence ID" value="KAF4973068.1"/>
    <property type="molecule type" value="Genomic_DNA"/>
</dbReference>
<keyword evidence="2" id="KW-1185">Reference proteome</keyword>
<accession>A0A8H4XFD1</accession>